<dbReference type="Proteomes" id="UP000198393">
    <property type="component" value="Unassembled WGS sequence"/>
</dbReference>
<keyword evidence="4" id="KW-1185">Reference proteome</keyword>
<dbReference type="Gene3D" id="3.40.50.2300">
    <property type="match status" value="1"/>
</dbReference>
<reference evidence="3 4" key="1">
    <citation type="submission" date="2017-06" db="EMBL/GenBank/DDBJ databases">
        <authorList>
            <person name="Kim H.J."/>
            <person name="Triplett B.A."/>
        </authorList>
    </citation>
    <scope>NUCLEOTIDE SEQUENCE [LARGE SCALE GENOMIC DNA]</scope>
    <source>
        <strain evidence="3 4">DSM 19307</strain>
    </source>
</reference>
<protein>
    <submittedName>
        <fullName evidence="3">Response regulator receiver domain-containing protein</fullName>
    </submittedName>
</protein>
<evidence type="ECO:0000259" key="2">
    <source>
        <dbReference type="PROSITE" id="PS50110"/>
    </source>
</evidence>
<dbReference type="SMART" id="SM00448">
    <property type="entry name" value="REC"/>
    <property type="match status" value="1"/>
</dbReference>
<dbReference type="RefSeq" id="WP_089355455.1">
    <property type="nucleotide sequence ID" value="NZ_FZPD01000001.1"/>
</dbReference>
<evidence type="ECO:0000256" key="1">
    <source>
        <dbReference type="PROSITE-ProRule" id="PRU00169"/>
    </source>
</evidence>
<dbReference type="AlphaFoldDB" id="A0A239FJK0"/>
<dbReference type="PANTHER" id="PTHR43228">
    <property type="entry name" value="TWO-COMPONENT RESPONSE REGULATOR"/>
    <property type="match status" value="1"/>
</dbReference>
<dbReference type="InterPro" id="IPR001789">
    <property type="entry name" value="Sig_transdc_resp-reg_receiver"/>
</dbReference>
<dbReference type="InterPro" id="IPR052048">
    <property type="entry name" value="ST_Response_Regulator"/>
</dbReference>
<keyword evidence="1" id="KW-0597">Phosphoprotein</keyword>
<proteinExistence type="predicted"/>
<dbReference type="GO" id="GO:0000160">
    <property type="term" value="P:phosphorelay signal transduction system"/>
    <property type="evidence" value="ECO:0007669"/>
    <property type="project" value="InterPro"/>
</dbReference>
<dbReference type="CDD" id="cd00156">
    <property type="entry name" value="REC"/>
    <property type="match status" value="1"/>
</dbReference>
<evidence type="ECO:0000313" key="3">
    <source>
        <dbReference type="EMBL" id="SNS57109.1"/>
    </source>
</evidence>
<dbReference type="OrthoDB" id="1524091at2"/>
<evidence type="ECO:0000313" key="4">
    <source>
        <dbReference type="Proteomes" id="UP000198393"/>
    </source>
</evidence>
<dbReference type="SUPFAM" id="SSF52172">
    <property type="entry name" value="CheY-like"/>
    <property type="match status" value="1"/>
</dbReference>
<accession>A0A239FJK0</accession>
<dbReference type="InterPro" id="IPR011006">
    <property type="entry name" value="CheY-like_superfamily"/>
</dbReference>
<feature type="modified residue" description="4-aspartylphosphate" evidence="1">
    <location>
        <position position="62"/>
    </location>
</feature>
<gene>
    <name evidence="3" type="ORF">SAMN05421640_0706</name>
</gene>
<dbReference type="PANTHER" id="PTHR43228:SF1">
    <property type="entry name" value="TWO-COMPONENT RESPONSE REGULATOR ARR22"/>
    <property type="match status" value="1"/>
</dbReference>
<dbReference type="EMBL" id="FZPD01000001">
    <property type="protein sequence ID" value="SNS57109.1"/>
    <property type="molecule type" value="Genomic_DNA"/>
</dbReference>
<feature type="domain" description="Response regulatory" evidence="2">
    <location>
        <begin position="6"/>
        <end position="130"/>
    </location>
</feature>
<dbReference type="PROSITE" id="PS50110">
    <property type="entry name" value="RESPONSE_REGULATORY"/>
    <property type="match status" value="1"/>
</dbReference>
<organism evidence="3 4">
    <name type="scientific">Ekhidna lutea</name>
    <dbReference type="NCBI Taxonomy" id="447679"/>
    <lineage>
        <taxon>Bacteria</taxon>
        <taxon>Pseudomonadati</taxon>
        <taxon>Bacteroidota</taxon>
        <taxon>Cytophagia</taxon>
        <taxon>Cytophagales</taxon>
        <taxon>Reichenbachiellaceae</taxon>
        <taxon>Ekhidna</taxon>
    </lineage>
</organism>
<name>A0A239FJK0_EKHLU</name>
<dbReference type="Pfam" id="PF00072">
    <property type="entry name" value="Response_reg"/>
    <property type="match status" value="1"/>
</dbReference>
<sequence>MKKLKKVLLIDDDDIVNVINKTVIEHAGFADEIIVQTTVDAAIHVLSDGNNQTSLPELIFLDVNMPEKNGWDFINEFLEIGFKDKEPKIIMLSSSINPKDKSRALETNIVVDFISKPISSEKLKVIASQF</sequence>